<keyword evidence="1" id="KW-0805">Transcription regulation</keyword>
<name>A0A511YGM9_9FLAO</name>
<gene>
    <name evidence="5" type="ORF">CHA01nite_01070</name>
</gene>
<evidence type="ECO:0000256" key="1">
    <source>
        <dbReference type="ARBA" id="ARBA00023015"/>
    </source>
</evidence>
<evidence type="ECO:0000313" key="6">
    <source>
        <dbReference type="Proteomes" id="UP000321863"/>
    </source>
</evidence>
<dbReference type="InterPro" id="IPR016032">
    <property type="entry name" value="Sig_transdc_resp-reg_C-effctor"/>
</dbReference>
<evidence type="ECO:0000313" key="5">
    <source>
        <dbReference type="EMBL" id="GEN74367.1"/>
    </source>
</evidence>
<dbReference type="RefSeq" id="WP_146939268.1">
    <property type="nucleotide sequence ID" value="NZ_BJYJ01000001.1"/>
</dbReference>
<dbReference type="Pfam" id="PF00196">
    <property type="entry name" value="GerE"/>
    <property type="match status" value="1"/>
</dbReference>
<feature type="domain" description="HTH luxR-type" evidence="4">
    <location>
        <begin position="187"/>
        <end position="251"/>
    </location>
</feature>
<organism evidence="5 6">
    <name type="scientific">Chryseobacterium hagamense</name>
    <dbReference type="NCBI Taxonomy" id="395935"/>
    <lineage>
        <taxon>Bacteria</taxon>
        <taxon>Pseudomonadati</taxon>
        <taxon>Bacteroidota</taxon>
        <taxon>Flavobacteriia</taxon>
        <taxon>Flavobacteriales</taxon>
        <taxon>Weeksellaceae</taxon>
        <taxon>Chryseobacterium group</taxon>
        <taxon>Chryseobacterium</taxon>
    </lineage>
</organism>
<dbReference type="Proteomes" id="UP000321863">
    <property type="component" value="Unassembled WGS sequence"/>
</dbReference>
<accession>A0A511YGM9</accession>
<dbReference type="SMART" id="SM00421">
    <property type="entry name" value="HTH_LUXR"/>
    <property type="match status" value="1"/>
</dbReference>
<dbReference type="InterPro" id="IPR000792">
    <property type="entry name" value="Tscrpt_reg_LuxR_C"/>
</dbReference>
<protein>
    <submittedName>
        <fullName evidence="5">Helix-turn-helix transcriptional regulator</fullName>
    </submittedName>
</protein>
<keyword evidence="3" id="KW-0804">Transcription</keyword>
<evidence type="ECO:0000259" key="4">
    <source>
        <dbReference type="PROSITE" id="PS50043"/>
    </source>
</evidence>
<comment type="caution">
    <text evidence="5">The sequence shown here is derived from an EMBL/GenBank/DDBJ whole genome shotgun (WGS) entry which is preliminary data.</text>
</comment>
<dbReference type="PANTHER" id="PTHR44688:SF16">
    <property type="entry name" value="DNA-BINDING TRANSCRIPTIONAL ACTIVATOR DEVR_DOSR"/>
    <property type="match status" value="1"/>
</dbReference>
<dbReference type="GO" id="GO:0006355">
    <property type="term" value="P:regulation of DNA-templated transcription"/>
    <property type="evidence" value="ECO:0007669"/>
    <property type="project" value="InterPro"/>
</dbReference>
<dbReference type="SUPFAM" id="SSF46894">
    <property type="entry name" value="C-terminal effector domain of the bipartite response regulators"/>
    <property type="match status" value="1"/>
</dbReference>
<dbReference type="OrthoDB" id="965844at2"/>
<dbReference type="CDD" id="cd06170">
    <property type="entry name" value="LuxR_C_like"/>
    <property type="match status" value="1"/>
</dbReference>
<reference evidence="5 6" key="1">
    <citation type="submission" date="2019-07" db="EMBL/GenBank/DDBJ databases">
        <title>Whole genome shotgun sequence of Chryseobacterium hagamense NBRC 105253.</title>
        <authorList>
            <person name="Hosoyama A."/>
            <person name="Uohara A."/>
            <person name="Ohji S."/>
            <person name="Ichikawa N."/>
        </authorList>
    </citation>
    <scope>NUCLEOTIDE SEQUENCE [LARGE SCALE GENOMIC DNA]</scope>
    <source>
        <strain evidence="5 6">NBRC 105253</strain>
    </source>
</reference>
<dbReference type="Gene3D" id="3.30.450.20">
    <property type="entry name" value="PAS domain"/>
    <property type="match status" value="1"/>
</dbReference>
<dbReference type="PROSITE" id="PS00622">
    <property type="entry name" value="HTH_LUXR_1"/>
    <property type="match status" value="1"/>
</dbReference>
<dbReference type="InterPro" id="IPR036388">
    <property type="entry name" value="WH-like_DNA-bd_sf"/>
</dbReference>
<dbReference type="EMBL" id="BJYJ01000001">
    <property type="protein sequence ID" value="GEN74367.1"/>
    <property type="molecule type" value="Genomic_DNA"/>
</dbReference>
<dbReference type="AlphaFoldDB" id="A0A511YGM9"/>
<dbReference type="PANTHER" id="PTHR44688">
    <property type="entry name" value="DNA-BINDING TRANSCRIPTIONAL ACTIVATOR DEVR_DOSR"/>
    <property type="match status" value="1"/>
</dbReference>
<keyword evidence="6" id="KW-1185">Reference proteome</keyword>
<dbReference type="PROSITE" id="PS50043">
    <property type="entry name" value="HTH_LUXR_2"/>
    <property type="match status" value="1"/>
</dbReference>
<dbReference type="PRINTS" id="PR00038">
    <property type="entry name" value="HTHLUXR"/>
</dbReference>
<sequence length="251" mass="29436">MEIVDTLNKELLVRNREKNKGCSLDAELYKNTALSYCKIENAIAVLSDMQEDKSYVYFSGTAAELGIDSSENPKIIDSIWEEDILKRIHPDDKLKKYIHELRFFRMLETIDFKERSDFSVLSKLRMRDRNGHYRLVRHRMFYFYSPYHLKLRFALCLYNIAVNQSLHLSPEFMIINTAKGEVVSEDRLTYKNVLSAREMEILKYIGDGFTSKEIAGILSISINTVSRHRQNILEKLKVKNSVKAFNKGFWK</sequence>
<evidence type="ECO:0000256" key="3">
    <source>
        <dbReference type="ARBA" id="ARBA00023163"/>
    </source>
</evidence>
<evidence type="ECO:0000256" key="2">
    <source>
        <dbReference type="ARBA" id="ARBA00023125"/>
    </source>
</evidence>
<proteinExistence type="predicted"/>
<dbReference type="GO" id="GO:0003677">
    <property type="term" value="F:DNA binding"/>
    <property type="evidence" value="ECO:0007669"/>
    <property type="project" value="UniProtKB-KW"/>
</dbReference>
<keyword evidence="2" id="KW-0238">DNA-binding</keyword>
<dbReference type="Gene3D" id="1.10.10.10">
    <property type="entry name" value="Winged helix-like DNA-binding domain superfamily/Winged helix DNA-binding domain"/>
    <property type="match status" value="1"/>
</dbReference>